<dbReference type="Proteomes" id="UP000539538">
    <property type="component" value="Unassembled WGS sequence"/>
</dbReference>
<evidence type="ECO:0000313" key="6">
    <source>
        <dbReference type="EMBL" id="MBB4649378.1"/>
    </source>
</evidence>
<dbReference type="CDD" id="cd00090">
    <property type="entry name" value="HTH_ARSR"/>
    <property type="match status" value="1"/>
</dbReference>
<dbReference type="PROSITE" id="PS50987">
    <property type="entry name" value="HTH_ARSR_2"/>
    <property type="match status" value="1"/>
</dbReference>
<dbReference type="InterPro" id="IPR011991">
    <property type="entry name" value="ArsR-like_HTH"/>
</dbReference>
<feature type="compositionally biased region" description="Basic and acidic residues" evidence="4">
    <location>
        <begin position="106"/>
        <end position="123"/>
    </location>
</feature>
<gene>
    <name evidence="6" type="ORF">GGQ99_001100</name>
</gene>
<dbReference type="Pfam" id="PF01022">
    <property type="entry name" value="HTH_5"/>
    <property type="match status" value="1"/>
</dbReference>
<sequence length="123" mass="13737">MAQEPHRPVSDLLDRAAEASEFLKKLANPNRLMIACALVEGERSVRELEDGLGIRQPGLSQQIAELRDAGLIVGRKQSKSVFYRLSDERVRAVVSLLYTLFCDPDGESKPRQAADPIKRQGYD</sequence>
<dbReference type="PANTHER" id="PTHR43132">
    <property type="entry name" value="ARSENICAL RESISTANCE OPERON REPRESSOR ARSR-RELATED"/>
    <property type="match status" value="1"/>
</dbReference>
<organism evidence="6 7">
    <name type="scientific">Aminobacter niigataensis</name>
    <dbReference type="NCBI Taxonomy" id="83265"/>
    <lineage>
        <taxon>Bacteria</taxon>
        <taxon>Pseudomonadati</taxon>
        <taxon>Pseudomonadota</taxon>
        <taxon>Alphaproteobacteria</taxon>
        <taxon>Hyphomicrobiales</taxon>
        <taxon>Phyllobacteriaceae</taxon>
        <taxon>Aminobacter</taxon>
    </lineage>
</organism>
<keyword evidence="7" id="KW-1185">Reference proteome</keyword>
<comment type="caution">
    <text evidence="6">The sequence shown here is derived from an EMBL/GenBank/DDBJ whole genome shotgun (WGS) entry which is preliminary data.</text>
</comment>
<evidence type="ECO:0000313" key="7">
    <source>
        <dbReference type="Proteomes" id="UP000539538"/>
    </source>
</evidence>
<name>A0ABR6KY84_9HYPH</name>
<dbReference type="RefSeq" id="WP_183261243.1">
    <property type="nucleotide sequence ID" value="NZ_BAAAVZ010000008.1"/>
</dbReference>
<dbReference type="GO" id="GO:0003677">
    <property type="term" value="F:DNA binding"/>
    <property type="evidence" value="ECO:0007669"/>
    <property type="project" value="UniProtKB-KW"/>
</dbReference>
<evidence type="ECO:0000256" key="1">
    <source>
        <dbReference type="ARBA" id="ARBA00023015"/>
    </source>
</evidence>
<protein>
    <submittedName>
        <fullName evidence="6">DNA-binding transcriptional ArsR family regulator</fullName>
    </submittedName>
</protein>
<dbReference type="InterPro" id="IPR036390">
    <property type="entry name" value="WH_DNA-bd_sf"/>
</dbReference>
<evidence type="ECO:0000256" key="4">
    <source>
        <dbReference type="SAM" id="MobiDB-lite"/>
    </source>
</evidence>
<dbReference type="SMART" id="SM00418">
    <property type="entry name" value="HTH_ARSR"/>
    <property type="match status" value="1"/>
</dbReference>
<dbReference type="SUPFAM" id="SSF46785">
    <property type="entry name" value="Winged helix' DNA-binding domain"/>
    <property type="match status" value="1"/>
</dbReference>
<accession>A0ABR6KY84</accession>
<evidence type="ECO:0000256" key="3">
    <source>
        <dbReference type="ARBA" id="ARBA00023163"/>
    </source>
</evidence>
<keyword evidence="2 6" id="KW-0238">DNA-binding</keyword>
<reference evidence="6 7" key="1">
    <citation type="submission" date="2020-08" db="EMBL/GenBank/DDBJ databases">
        <title>Genomic Encyclopedia of Type Strains, Phase IV (KMG-IV): sequencing the most valuable type-strain genomes for metagenomic binning, comparative biology and taxonomic classification.</title>
        <authorList>
            <person name="Goeker M."/>
        </authorList>
    </citation>
    <scope>NUCLEOTIDE SEQUENCE [LARGE SCALE GENOMIC DNA]</scope>
    <source>
        <strain evidence="6 7">DSM 7050</strain>
    </source>
</reference>
<dbReference type="EMBL" id="JACHOT010000001">
    <property type="protein sequence ID" value="MBB4649378.1"/>
    <property type="molecule type" value="Genomic_DNA"/>
</dbReference>
<dbReference type="PANTHER" id="PTHR43132:SF8">
    <property type="entry name" value="HTH-TYPE TRANSCRIPTIONAL REGULATOR KMTR"/>
    <property type="match status" value="1"/>
</dbReference>
<keyword evidence="1" id="KW-0805">Transcription regulation</keyword>
<dbReference type="Gene3D" id="1.10.10.10">
    <property type="entry name" value="Winged helix-like DNA-binding domain superfamily/Winged helix DNA-binding domain"/>
    <property type="match status" value="1"/>
</dbReference>
<proteinExistence type="predicted"/>
<keyword evidence="3" id="KW-0804">Transcription</keyword>
<feature type="region of interest" description="Disordered" evidence="4">
    <location>
        <begin position="104"/>
        <end position="123"/>
    </location>
</feature>
<dbReference type="InterPro" id="IPR051011">
    <property type="entry name" value="Metal_resp_trans_reg"/>
</dbReference>
<dbReference type="InterPro" id="IPR036388">
    <property type="entry name" value="WH-like_DNA-bd_sf"/>
</dbReference>
<dbReference type="InterPro" id="IPR001845">
    <property type="entry name" value="HTH_ArsR_DNA-bd_dom"/>
</dbReference>
<feature type="domain" description="HTH arsR-type" evidence="5">
    <location>
        <begin position="13"/>
        <end position="105"/>
    </location>
</feature>
<dbReference type="PRINTS" id="PR00778">
    <property type="entry name" value="HTHARSR"/>
</dbReference>
<evidence type="ECO:0000256" key="2">
    <source>
        <dbReference type="ARBA" id="ARBA00023125"/>
    </source>
</evidence>
<dbReference type="NCBIfam" id="NF033788">
    <property type="entry name" value="HTH_metalloreg"/>
    <property type="match status" value="1"/>
</dbReference>
<evidence type="ECO:0000259" key="5">
    <source>
        <dbReference type="PROSITE" id="PS50987"/>
    </source>
</evidence>